<evidence type="ECO:0000259" key="7">
    <source>
        <dbReference type="Pfam" id="PF00962"/>
    </source>
</evidence>
<dbReference type="SUPFAM" id="SSF51556">
    <property type="entry name" value="Metallo-dependent hydrolases"/>
    <property type="match status" value="1"/>
</dbReference>
<reference evidence="8 9" key="1">
    <citation type="submission" date="2020-10" db="EMBL/GenBank/DDBJ databases">
        <title>Complete genome sequence of Corynebacterium massiliense DSM 45435, type strain of Corynebacterium massiliense.</title>
        <authorList>
            <person name="Busche T."/>
            <person name="Kalinowski J."/>
            <person name="Ruckert C."/>
        </authorList>
    </citation>
    <scope>NUCLEOTIDE SEQUENCE [LARGE SCALE GENOMIC DNA]</scope>
    <source>
        <strain evidence="8 9">DSM 45435</strain>
    </source>
</reference>
<sequence>MHDAPAISPDNKDSSADDFRALPKVALRAEVTAHAGGDVTQAVRQRAQELARDNVAYAELHVSPRAFDPAADIEAVVDAALAGVREVDGIDARLVLVVAAEDTADTAADIVRVAIARATADRRDVVGVRVAERDVAGGDFAAVQEVIDKARAAFVPVTLDAGRTGSTDSIEAAVRAGADRIGLAENMIDDFTADIDGIQPGVVSAWVRDRHIALETAPLDAEGEIADHPLPLLQQLGFTCTVGLGGDGDLTEVFAALHDALGYGLEEFFDLTIKAVENSFHTEPERQHLIETVILPAYEELSDAEFAEDAELADADSVDAESDSGAEA</sequence>
<dbReference type="PANTHER" id="PTHR11409">
    <property type="entry name" value="ADENOSINE DEAMINASE"/>
    <property type="match status" value="1"/>
</dbReference>
<dbReference type="EC" id="3.5.4.4" evidence="3"/>
<dbReference type="InterPro" id="IPR006330">
    <property type="entry name" value="Ado/ade_deaminase"/>
</dbReference>
<protein>
    <recommendedName>
        <fullName evidence="3">adenosine deaminase</fullName>
        <ecNumber evidence="3">3.5.4.4</ecNumber>
    </recommendedName>
</protein>
<proteinExistence type="inferred from homology"/>
<dbReference type="Pfam" id="PF00962">
    <property type="entry name" value="A_deaminase"/>
    <property type="match status" value="1"/>
</dbReference>
<keyword evidence="6" id="KW-0862">Zinc</keyword>
<accession>A0ABY7U7H0</accession>
<dbReference type="RefSeq" id="WP_051126816.1">
    <property type="nucleotide sequence ID" value="NZ_ATVG01000003.1"/>
</dbReference>
<comment type="similarity">
    <text evidence="2">Belongs to the metallo-dependent hydrolases superfamily. Adenosine and AMP deaminases family.</text>
</comment>
<dbReference type="Gene3D" id="3.20.20.140">
    <property type="entry name" value="Metal-dependent hydrolases"/>
    <property type="match status" value="1"/>
</dbReference>
<dbReference type="EMBL" id="CP063189">
    <property type="protein sequence ID" value="WCZ31919.1"/>
    <property type="molecule type" value="Genomic_DNA"/>
</dbReference>
<dbReference type="PANTHER" id="PTHR11409:SF43">
    <property type="entry name" value="ADENOSINE DEAMINASE"/>
    <property type="match status" value="1"/>
</dbReference>
<comment type="cofactor">
    <cofactor evidence="1">
        <name>Zn(2+)</name>
        <dbReference type="ChEBI" id="CHEBI:29105"/>
    </cofactor>
</comment>
<feature type="domain" description="Adenosine deaminase" evidence="7">
    <location>
        <begin position="37"/>
        <end position="294"/>
    </location>
</feature>
<gene>
    <name evidence="8" type="ORF">CMASS_02300</name>
</gene>
<evidence type="ECO:0000313" key="8">
    <source>
        <dbReference type="EMBL" id="WCZ31919.1"/>
    </source>
</evidence>
<keyword evidence="5" id="KW-0378">Hydrolase</keyword>
<keyword evidence="9" id="KW-1185">Reference proteome</keyword>
<evidence type="ECO:0000256" key="3">
    <source>
        <dbReference type="ARBA" id="ARBA00012784"/>
    </source>
</evidence>
<name>A0ABY7U7H0_9CORY</name>
<dbReference type="InterPro" id="IPR001365">
    <property type="entry name" value="A_deaminase_dom"/>
</dbReference>
<evidence type="ECO:0000256" key="5">
    <source>
        <dbReference type="ARBA" id="ARBA00022801"/>
    </source>
</evidence>
<evidence type="ECO:0000256" key="2">
    <source>
        <dbReference type="ARBA" id="ARBA00006676"/>
    </source>
</evidence>
<evidence type="ECO:0000313" key="9">
    <source>
        <dbReference type="Proteomes" id="UP001220064"/>
    </source>
</evidence>
<evidence type="ECO:0000256" key="4">
    <source>
        <dbReference type="ARBA" id="ARBA00022723"/>
    </source>
</evidence>
<dbReference type="InterPro" id="IPR032466">
    <property type="entry name" value="Metal_Hydrolase"/>
</dbReference>
<evidence type="ECO:0000256" key="1">
    <source>
        <dbReference type="ARBA" id="ARBA00001947"/>
    </source>
</evidence>
<keyword evidence="4" id="KW-0479">Metal-binding</keyword>
<dbReference type="Proteomes" id="UP001220064">
    <property type="component" value="Chromosome"/>
</dbReference>
<organism evidence="8 9">
    <name type="scientific">Corynebacterium massiliense DSM 45435</name>
    <dbReference type="NCBI Taxonomy" id="1121364"/>
    <lineage>
        <taxon>Bacteria</taxon>
        <taxon>Bacillati</taxon>
        <taxon>Actinomycetota</taxon>
        <taxon>Actinomycetes</taxon>
        <taxon>Mycobacteriales</taxon>
        <taxon>Corynebacteriaceae</taxon>
        <taxon>Corynebacterium</taxon>
    </lineage>
</organism>
<evidence type="ECO:0000256" key="6">
    <source>
        <dbReference type="ARBA" id="ARBA00022833"/>
    </source>
</evidence>